<dbReference type="SUPFAM" id="SSF51735">
    <property type="entry name" value="NAD(P)-binding Rossmann-fold domains"/>
    <property type="match status" value="1"/>
</dbReference>
<dbReference type="InterPro" id="IPR036291">
    <property type="entry name" value="NAD(P)-bd_dom_sf"/>
</dbReference>
<dbReference type="PANTHER" id="PTHR24320">
    <property type="entry name" value="RETINOL DEHYDROGENASE"/>
    <property type="match status" value="1"/>
</dbReference>
<dbReference type="EMBL" id="JAHMHR010000104">
    <property type="protein sequence ID" value="KAK1657110.1"/>
    <property type="molecule type" value="Genomic_DNA"/>
</dbReference>
<dbReference type="PRINTS" id="PR00081">
    <property type="entry name" value="GDHRDH"/>
</dbReference>
<protein>
    <recommendedName>
        <fullName evidence="6">Short-chain dehydrogenase</fullName>
    </recommendedName>
</protein>
<evidence type="ECO:0000256" key="2">
    <source>
        <dbReference type="ARBA" id="ARBA00022857"/>
    </source>
</evidence>
<sequence length="337" mass="37081">MSLAGARNLLSQWFPPQPTYTEQHVPSQKGKVFIVTGGNHGIGFELVKILYATGAKIYMASRSKERAEKAIETVTTATPGPSTPGTIVFLPFDLNDLESIKAAASLFAQKESQLHILWNNAGSGAYRVEEGAKTKQGLEPMVGMHCVAAQLFTHLLLPQLREAAKSHAAAKSAVRVVWTASFMAELTTPQNGIDFDLLEKGTSDRELNYAVSKFGNWLLGREMASRYGSENIVSVIQNPGNLKAGAYDGVPAFSMFFINRLLYETKFGAYTELYAGLSSDVSLANNGAYVIPWGRIRLDEDIPRKDIAKALKPETEGGLGYATKFWDWCEEQWKPFM</sequence>
<keyword evidence="2" id="KW-0521">NADP</keyword>
<evidence type="ECO:0000256" key="1">
    <source>
        <dbReference type="ARBA" id="ARBA00006484"/>
    </source>
</evidence>
<proteinExistence type="inferred from homology"/>
<dbReference type="Pfam" id="PF00106">
    <property type="entry name" value="adh_short"/>
    <property type="match status" value="1"/>
</dbReference>
<gene>
    <name evidence="4" type="ORF">BDP55DRAFT_686754</name>
</gene>
<comment type="caution">
    <text evidence="4">The sequence shown here is derived from an EMBL/GenBank/DDBJ whole genome shotgun (WGS) entry which is preliminary data.</text>
</comment>
<name>A0AAJ0A612_9PEZI</name>
<accession>A0AAJ0A612</accession>
<dbReference type="Proteomes" id="UP001224890">
    <property type="component" value="Unassembled WGS sequence"/>
</dbReference>
<evidence type="ECO:0000313" key="5">
    <source>
        <dbReference type="Proteomes" id="UP001224890"/>
    </source>
</evidence>
<organism evidence="4 5">
    <name type="scientific">Colletotrichum godetiae</name>
    <dbReference type="NCBI Taxonomy" id="1209918"/>
    <lineage>
        <taxon>Eukaryota</taxon>
        <taxon>Fungi</taxon>
        <taxon>Dikarya</taxon>
        <taxon>Ascomycota</taxon>
        <taxon>Pezizomycotina</taxon>
        <taxon>Sordariomycetes</taxon>
        <taxon>Hypocreomycetidae</taxon>
        <taxon>Glomerellales</taxon>
        <taxon>Glomerellaceae</taxon>
        <taxon>Colletotrichum</taxon>
        <taxon>Colletotrichum acutatum species complex</taxon>
    </lineage>
</organism>
<keyword evidence="3" id="KW-0560">Oxidoreductase</keyword>
<dbReference type="PANTHER" id="PTHR24320:SF236">
    <property type="entry name" value="SHORT-CHAIN DEHYDROGENASE-RELATED"/>
    <property type="match status" value="1"/>
</dbReference>
<dbReference type="Gene3D" id="3.40.50.720">
    <property type="entry name" value="NAD(P)-binding Rossmann-like Domain"/>
    <property type="match status" value="1"/>
</dbReference>
<dbReference type="GeneID" id="85461059"/>
<evidence type="ECO:0000256" key="3">
    <source>
        <dbReference type="ARBA" id="ARBA00023002"/>
    </source>
</evidence>
<comment type="similarity">
    <text evidence="1">Belongs to the short-chain dehydrogenases/reductases (SDR) family.</text>
</comment>
<dbReference type="AlphaFoldDB" id="A0AAJ0A612"/>
<keyword evidence="5" id="KW-1185">Reference proteome</keyword>
<dbReference type="InterPro" id="IPR002347">
    <property type="entry name" value="SDR_fam"/>
</dbReference>
<dbReference type="RefSeq" id="XP_060421874.1">
    <property type="nucleotide sequence ID" value="XM_060576533.1"/>
</dbReference>
<evidence type="ECO:0000313" key="4">
    <source>
        <dbReference type="EMBL" id="KAK1657110.1"/>
    </source>
</evidence>
<reference evidence="4" key="1">
    <citation type="submission" date="2021-06" db="EMBL/GenBank/DDBJ databases">
        <title>Comparative genomics, transcriptomics and evolutionary studies reveal genomic signatures of adaptation to plant cell wall in hemibiotrophic fungi.</title>
        <authorList>
            <consortium name="DOE Joint Genome Institute"/>
            <person name="Baroncelli R."/>
            <person name="Diaz J.F."/>
            <person name="Benocci T."/>
            <person name="Peng M."/>
            <person name="Battaglia E."/>
            <person name="Haridas S."/>
            <person name="Andreopoulos W."/>
            <person name="Labutti K."/>
            <person name="Pangilinan J."/>
            <person name="Floch G.L."/>
            <person name="Makela M.R."/>
            <person name="Henrissat B."/>
            <person name="Grigoriev I.V."/>
            <person name="Crouch J.A."/>
            <person name="De Vries R.P."/>
            <person name="Sukno S.A."/>
            <person name="Thon M.R."/>
        </authorList>
    </citation>
    <scope>NUCLEOTIDE SEQUENCE</scope>
    <source>
        <strain evidence="4">CBS 193.32</strain>
    </source>
</reference>
<dbReference type="GO" id="GO:0016491">
    <property type="term" value="F:oxidoreductase activity"/>
    <property type="evidence" value="ECO:0007669"/>
    <property type="project" value="UniProtKB-KW"/>
</dbReference>
<evidence type="ECO:0008006" key="6">
    <source>
        <dbReference type="Google" id="ProtNLM"/>
    </source>
</evidence>